<protein>
    <recommendedName>
        <fullName evidence="4">Transcription factor zinc-finger domain-containing protein</fullName>
    </recommendedName>
</protein>
<evidence type="ECO:0000313" key="2">
    <source>
        <dbReference type="EMBL" id="OGK41356.1"/>
    </source>
</evidence>
<sequence length="247" mass="27909">MLCPNCKEKLIEDVIDNQNILHCSNCGGTFFQENGINRISLTSAQNLASDLKINRISNETKLCPNDNSVLTHLQSESIPAEVTLLHCATCKGIFAYPNDLVLFKKAQTAKIDYFKIWNIPLPSIKSVAVLSVLLFASIVSLTAYTFLQRQNIYSIQAQDQIKNIYITSANRYLFVSFKTVLPLQSKIIFNDSTTQQTIEKNISEKPAKLHQLTTGDINIENEIYYQIVLTDEKGSQTRTELKKLEIK</sequence>
<evidence type="ECO:0000313" key="3">
    <source>
        <dbReference type="Proteomes" id="UP000179270"/>
    </source>
</evidence>
<evidence type="ECO:0008006" key="4">
    <source>
        <dbReference type="Google" id="ProtNLM"/>
    </source>
</evidence>
<accession>A0A1F7IDC5</accession>
<reference evidence="2 3" key="1">
    <citation type="journal article" date="2016" name="Nat. Commun.">
        <title>Thousands of microbial genomes shed light on interconnected biogeochemical processes in an aquifer system.</title>
        <authorList>
            <person name="Anantharaman K."/>
            <person name="Brown C.T."/>
            <person name="Hug L.A."/>
            <person name="Sharon I."/>
            <person name="Castelle C.J."/>
            <person name="Probst A.J."/>
            <person name="Thomas B.C."/>
            <person name="Singh A."/>
            <person name="Wilkins M.J."/>
            <person name="Karaoz U."/>
            <person name="Brodie E.L."/>
            <person name="Williams K.H."/>
            <person name="Hubbard S.S."/>
            <person name="Banfield J.F."/>
        </authorList>
    </citation>
    <scope>NUCLEOTIDE SEQUENCE [LARGE SCALE GENOMIC DNA]</scope>
</reference>
<feature type="transmembrane region" description="Helical" evidence="1">
    <location>
        <begin position="127"/>
        <end position="147"/>
    </location>
</feature>
<keyword evidence="1" id="KW-0472">Membrane</keyword>
<dbReference type="Proteomes" id="UP000179270">
    <property type="component" value="Unassembled WGS sequence"/>
</dbReference>
<organism evidence="2 3">
    <name type="scientific">Candidatus Roizmanbacteria bacterium RIFCSPLOWO2_01_FULL_35_13</name>
    <dbReference type="NCBI Taxonomy" id="1802055"/>
    <lineage>
        <taxon>Bacteria</taxon>
        <taxon>Candidatus Roizmaniibacteriota</taxon>
    </lineage>
</organism>
<keyword evidence="1" id="KW-1133">Transmembrane helix</keyword>
<comment type="caution">
    <text evidence="2">The sequence shown here is derived from an EMBL/GenBank/DDBJ whole genome shotgun (WGS) entry which is preliminary data.</text>
</comment>
<dbReference type="EMBL" id="MGAF01000019">
    <property type="protein sequence ID" value="OGK41356.1"/>
    <property type="molecule type" value="Genomic_DNA"/>
</dbReference>
<gene>
    <name evidence="2" type="ORF">A3A74_03420</name>
</gene>
<evidence type="ECO:0000256" key="1">
    <source>
        <dbReference type="SAM" id="Phobius"/>
    </source>
</evidence>
<proteinExistence type="predicted"/>
<dbReference type="AlphaFoldDB" id="A0A1F7IDC5"/>
<name>A0A1F7IDC5_9BACT</name>
<keyword evidence="1" id="KW-0812">Transmembrane</keyword>